<dbReference type="EMBL" id="KZ452008">
    <property type="protein sequence ID" value="PKA52282.1"/>
    <property type="molecule type" value="Genomic_DNA"/>
</dbReference>
<name>A0A2I0A9R3_9ASPA</name>
<dbReference type="PANTHER" id="PTHR30620:SF120">
    <property type="entry name" value="GLYCOSYL HYDROLASE FAMILY 3 N TERMINAL DOMAIN CONTAINING PROTEIN, EXPRESSED"/>
    <property type="match status" value="1"/>
</dbReference>
<gene>
    <name evidence="4" type="primary">BXL6</name>
    <name evidence="4" type="ORF">AXF42_Ash010178</name>
</gene>
<dbReference type="InterPro" id="IPR051915">
    <property type="entry name" value="Cellulose_Degrad_GH3"/>
</dbReference>
<keyword evidence="2 4" id="KW-0326">Glycosidase</keyword>
<evidence type="ECO:0000259" key="3">
    <source>
        <dbReference type="Pfam" id="PF01915"/>
    </source>
</evidence>
<dbReference type="InterPro" id="IPR036962">
    <property type="entry name" value="Glyco_hydro_3_N_sf"/>
</dbReference>
<dbReference type="STRING" id="1088818.A0A2I0A9R3"/>
<evidence type="ECO:0000256" key="2">
    <source>
        <dbReference type="ARBA" id="ARBA00023295"/>
    </source>
</evidence>
<evidence type="ECO:0000313" key="4">
    <source>
        <dbReference type="EMBL" id="PKA52282.1"/>
    </source>
</evidence>
<dbReference type="GO" id="GO:0008422">
    <property type="term" value="F:beta-glucosidase activity"/>
    <property type="evidence" value="ECO:0007669"/>
    <property type="project" value="UniProtKB-EC"/>
</dbReference>
<dbReference type="InterPro" id="IPR036881">
    <property type="entry name" value="Glyco_hydro_3_C_sf"/>
</dbReference>
<evidence type="ECO:0000256" key="1">
    <source>
        <dbReference type="ARBA" id="ARBA00022801"/>
    </source>
</evidence>
<accession>A0A2I0A9R3</accession>
<dbReference type="OrthoDB" id="669976at2759"/>
<dbReference type="EC" id="3.2.1.21" evidence="4"/>
<keyword evidence="5" id="KW-1185">Reference proteome</keyword>
<sequence length="292" mass="32368">MIMIPFNYIAFINNLTDLVNKNIIPMSRIDDAVRRILRVKFTMGLFENPYADLSMTGELGKKEHRELAREAVRKSLVLLKNGKSSEDPLLPLSKTAKKILVTGSHAHNLGYQCGGWTITWQGKGGNNLTTGTTLLEAIKSTIEPNTEVIYTENPDLYHLNSSEFSYAIVAVGEVPYAETFGDNLNLTIRAPGPSIIQNVCTEIKCVVILISGRPLFITPYVDIIDAIVAAWLPGTEGFGMTDVLFGDHGFTGKLARTWFKSVDQLPMNVGDRHYHPLYPFGFGLTTKPTKAY</sequence>
<proteinExistence type="predicted"/>
<dbReference type="GO" id="GO:0009251">
    <property type="term" value="P:glucan catabolic process"/>
    <property type="evidence" value="ECO:0007669"/>
    <property type="project" value="TreeGrafter"/>
</dbReference>
<evidence type="ECO:0000313" key="5">
    <source>
        <dbReference type="Proteomes" id="UP000236161"/>
    </source>
</evidence>
<dbReference type="InterPro" id="IPR002772">
    <property type="entry name" value="Glyco_hydro_3_C"/>
</dbReference>
<dbReference type="Gene3D" id="3.20.20.300">
    <property type="entry name" value="Glycoside hydrolase, family 3, N-terminal domain"/>
    <property type="match status" value="1"/>
</dbReference>
<feature type="domain" description="Glycoside hydrolase family 3 C-terminal" evidence="3">
    <location>
        <begin position="76"/>
        <end position="285"/>
    </location>
</feature>
<dbReference type="SUPFAM" id="SSF52279">
    <property type="entry name" value="Beta-D-glucan exohydrolase, C-terminal domain"/>
    <property type="match status" value="1"/>
</dbReference>
<dbReference type="Proteomes" id="UP000236161">
    <property type="component" value="Unassembled WGS sequence"/>
</dbReference>
<dbReference type="InterPro" id="IPR017853">
    <property type="entry name" value="GH"/>
</dbReference>
<organism evidence="4 5">
    <name type="scientific">Apostasia shenzhenica</name>
    <dbReference type="NCBI Taxonomy" id="1088818"/>
    <lineage>
        <taxon>Eukaryota</taxon>
        <taxon>Viridiplantae</taxon>
        <taxon>Streptophyta</taxon>
        <taxon>Embryophyta</taxon>
        <taxon>Tracheophyta</taxon>
        <taxon>Spermatophyta</taxon>
        <taxon>Magnoliopsida</taxon>
        <taxon>Liliopsida</taxon>
        <taxon>Asparagales</taxon>
        <taxon>Orchidaceae</taxon>
        <taxon>Apostasioideae</taxon>
        <taxon>Apostasia</taxon>
    </lineage>
</organism>
<dbReference type="AlphaFoldDB" id="A0A2I0A9R3"/>
<reference evidence="4 5" key="1">
    <citation type="journal article" date="2017" name="Nature">
        <title>The Apostasia genome and the evolution of orchids.</title>
        <authorList>
            <person name="Zhang G.Q."/>
            <person name="Liu K.W."/>
            <person name="Li Z."/>
            <person name="Lohaus R."/>
            <person name="Hsiao Y.Y."/>
            <person name="Niu S.C."/>
            <person name="Wang J.Y."/>
            <person name="Lin Y.C."/>
            <person name="Xu Q."/>
            <person name="Chen L.J."/>
            <person name="Yoshida K."/>
            <person name="Fujiwara S."/>
            <person name="Wang Z.W."/>
            <person name="Zhang Y.Q."/>
            <person name="Mitsuda N."/>
            <person name="Wang M."/>
            <person name="Liu G.H."/>
            <person name="Pecoraro L."/>
            <person name="Huang H.X."/>
            <person name="Xiao X.J."/>
            <person name="Lin M."/>
            <person name="Wu X.Y."/>
            <person name="Wu W.L."/>
            <person name="Chen Y.Y."/>
            <person name="Chang S.B."/>
            <person name="Sakamoto S."/>
            <person name="Ohme-Takagi M."/>
            <person name="Yagi M."/>
            <person name="Zeng S.J."/>
            <person name="Shen C.Y."/>
            <person name="Yeh C.M."/>
            <person name="Luo Y.B."/>
            <person name="Tsai W.C."/>
            <person name="Van de Peer Y."/>
            <person name="Liu Z.J."/>
        </authorList>
    </citation>
    <scope>NUCLEOTIDE SEQUENCE [LARGE SCALE GENOMIC DNA]</scope>
    <source>
        <strain evidence="5">cv. Shenzhen</strain>
        <tissue evidence="4">Stem</tissue>
    </source>
</reference>
<dbReference type="PANTHER" id="PTHR30620">
    <property type="entry name" value="PERIPLASMIC BETA-GLUCOSIDASE-RELATED"/>
    <property type="match status" value="1"/>
</dbReference>
<protein>
    <submittedName>
        <fullName evidence="4">Putative beta-D-xylosidase 6</fullName>
        <ecNumber evidence="4">3.2.1.21</ecNumber>
    </submittedName>
</protein>
<dbReference type="FunFam" id="3.40.50.1700:FF:000002">
    <property type="entry name" value="Glycosyl hydrolase family protein"/>
    <property type="match status" value="1"/>
</dbReference>
<dbReference type="Gene3D" id="3.40.50.1700">
    <property type="entry name" value="Glycoside hydrolase family 3 C-terminal domain"/>
    <property type="match status" value="1"/>
</dbReference>
<dbReference type="SUPFAM" id="SSF51445">
    <property type="entry name" value="(Trans)glycosidases"/>
    <property type="match status" value="1"/>
</dbReference>
<keyword evidence="1 4" id="KW-0378">Hydrolase</keyword>
<dbReference type="Pfam" id="PF01915">
    <property type="entry name" value="Glyco_hydro_3_C"/>
    <property type="match status" value="1"/>
</dbReference>